<feature type="compositionally biased region" description="Basic and acidic residues" evidence="1">
    <location>
        <begin position="91"/>
        <end position="101"/>
    </location>
</feature>
<organism evidence="2 3">
    <name type="scientific">Temnothorax longispinosus</name>
    <dbReference type="NCBI Taxonomy" id="300112"/>
    <lineage>
        <taxon>Eukaryota</taxon>
        <taxon>Metazoa</taxon>
        <taxon>Ecdysozoa</taxon>
        <taxon>Arthropoda</taxon>
        <taxon>Hexapoda</taxon>
        <taxon>Insecta</taxon>
        <taxon>Pterygota</taxon>
        <taxon>Neoptera</taxon>
        <taxon>Endopterygota</taxon>
        <taxon>Hymenoptera</taxon>
        <taxon>Apocrita</taxon>
        <taxon>Aculeata</taxon>
        <taxon>Formicoidea</taxon>
        <taxon>Formicidae</taxon>
        <taxon>Myrmicinae</taxon>
        <taxon>Temnothorax</taxon>
    </lineage>
</organism>
<comment type="caution">
    <text evidence="2">The sequence shown here is derived from an EMBL/GenBank/DDBJ whole genome shotgun (WGS) entry which is preliminary data.</text>
</comment>
<protein>
    <submittedName>
        <fullName evidence="2">Uncharacterized protein</fullName>
    </submittedName>
</protein>
<feature type="region of interest" description="Disordered" evidence="1">
    <location>
        <begin position="91"/>
        <end position="144"/>
    </location>
</feature>
<keyword evidence="3" id="KW-1185">Reference proteome</keyword>
<evidence type="ECO:0000256" key="1">
    <source>
        <dbReference type="SAM" id="MobiDB-lite"/>
    </source>
</evidence>
<feature type="compositionally biased region" description="Basic and acidic residues" evidence="1">
    <location>
        <begin position="125"/>
        <end position="144"/>
    </location>
</feature>
<evidence type="ECO:0000313" key="3">
    <source>
        <dbReference type="Proteomes" id="UP000310200"/>
    </source>
</evidence>
<dbReference type="Proteomes" id="UP000310200">
    <property type="component" value="Unassembled WGS sequence"/>
</dbReference>
<gene>
    <name evidence="2" type="ORF">DBV15_05169</name>
</gene>
<accession>A0A4S2KSU8</accession>
<dbReference type="AlphaFoldDB" id="A0A4S2KSU8"/>
<reference evidence="2 3" key="1">
    <citation type="journal article" date="2019" name="Philos. Trans. R. Soc. Lond., B, Biol. Sci.">
        <title>Ant behaviour and brain gene expression of defending hosts depend on the ecological success of the intruding social parasite.</title>
        <authorList>
            <person name="Kaur R."/>
            <person name="Stoldt M."/>
            <person name="Jongepier E."/>
            <person name="Feldmeyer B."/>
            <person name="Menzel F."/>
            <person name="Bornberg-Bauer E."/>
            <person name="Foitzik S."/>
        </authorList>
    </citation>
    <scope>NUCLEOTIDE SEQUENCE [LARGE SCALE GENOMIC DNA]</scope>
    <source>
        <tissue evidence="2">Whole body</tissue>
    </source>
</reference>
<evidence type="ECO:0000313" key="2">
    <source>
        <dbReference type="EMBL" id="TGZ52870.1"/>
    </source>
</evidence>
<proteinExistence type="predicted"/>
<dbReference type="EMBL" id="QBLH01001169">
    <property type="protein sequence ID" value="TGZ52870.1"/>
    <property type="molecule type" value="Genomic_DNA"/>
</dbReference>
<sequence>MDFHVFGAIQAPQAQARLTAHNYHARAHTSLARASLSRRVRRHSAASIDIRIIPSAPTRGCRQGPPASNRPCLVVKPTLRGSRSTLVARVQDESVREKESGEQGVSLRLQGSEEKDNLPVPPIIQREREREREREKEEEKRERENGITIPYLPLRRLFCVFPGKGTIVISNLRRAGAMSCFTHKALCLKTDFSSSLPLIAWAWMQVQHAYCKGMGSYQGLHVLLQRTIGKMTRRGSAGKLAKSGVPRHKDMLGESLGSRAESMKLLIFYKSEGEWEGGPCAAREMRWYRRANKKDAAKKEATSSRLAFRRCGALSLVASNESRFGKLECTDRIKRFK</sequence>
<name>A0A4S2KSU8_9HYME</name>